<dbReference type="Proteomes" id="UP000320762">
    <property type="component" value="Unassembled WGS sequence"/>
</dbReference>
<protein>
    <submittedName>
        <fullName evidence="2">NADP-dependent oxidoreductase domain-containing protein</fullName>
    </submittedName>
</protein>
<dbReference type="PANTHER" id="PTHR43147">
    <property type="entry name" value="PROTEIN TAS"/>
    <property type="match status" value="1"/>
</dbReference>
<accession>A0A550CIW8</accession>
<evidence type="ECO:0000313" key="3">
    <source>
        <dbReference type="Proteomes" id="UP000320762"/>
    </source>
</evidence>
<gene>
    <name evidence="2" type="ORF">BD626DRAFT_547103</name>
</gene>
<dbReference type="EMBL" id="VDMD01000006">
    <property type="protein sequence ID" value="TRM64713.1"/>
    <property type="molecule type" value="Genomic_DNA"/>
</dbReference>
<sequence>MSFGHVACIEQFKLGPCTAPRLFNGLWQMSSPAWGSASSAKQDIALTELVRCGLVGTDMADHYGDAELIYGGFRNRLPSEVADRVLASTKWCIFGPLEKPVTPEFVLEAVKERSRRLSGRVELLQFHWHDYSSKEYLQILAELVKIAKAQPSLVSAIGLCNFDTEHTVEVCEYLLKHLGEVGIVSNQVQYSLIDSRPTVGMAATCEKYGLKLLTYGSFCGGFLSDRWLGKPSPDVYSESLGLTPSQRKYYDMISTWGSWEELQALLQTLRRIAEKYDVSTSNIATRWVLDHAEVGAVIVGTRLGVSSNVSDNMNVFSFKLSDEDMAAIAVVNPPEKAKALFDRIGDCGGEYRKMH</sequence>
<evidence type="ECO:0000313" key="2">
    <source>
        <dbReference type="EMBL" id="TRM64713.1"/>
    </source>
</evidence>
<organism evidence="2 3">
    <name type="scientific">Schizophyllum amplum</name>
    <dbReference type="NCBI Taxonomy" id="97359"/>
    <lineage>
        <taxon>Eukaryota</taxon>
        <taxon>Fungi</taxon>
        <taxon>Dikarya</taxon>
        <taxon>Basidiomycota</taxon>
        <taxon>Agaricomycotina</taxon>
        <taxon>Agaricomycetes</taxon>
        <taxon>Agaricomycetidae</taxon>
        <taxon>Agaricales</taxon>
        <taxon>Schizophyllaceae</taxon>
        <taxon>Schizophyllum</taxon>
    </lineage>
</organism>
<dbReference type="STRING" id="97359.A0A550CIW8"/>
<reference evidence="2 3" key="1">
    <citation type="journal article" date="2019" name="New Phytol.">
        <title>Comparative genomics reveals unique wood-decay strategies and fruiting body development in the Schizophyllaceae.</title>
        <authorList>
            <person name="Almasi E."/>
            <person name="Sahu N."/>
            <person name="Krizsan K."/>
            <person name="Balint B."/>
            <person name="Kovacs G.M."/>
            <person name="Kiss B."/>
            <person name="Cseklye J."/>
            <person name="Drula E."/>
            <person name="Henrissat B."/>
            <person name="Nagy I."/>
            <person name="Chovatia M."/>
            <person name="Adam C."/>
            <person name="LaButti K."/>
            <person name="Lipzen A."/>
            <person name="Riley R."/>
            <person name="Grigoriev I.V."/>
            <person name="Nagy L.G."/>
        </authorList>
    </citation>
    <scope>NUCLEOTIDE SEQUENCE [LARGE SCALE GENOMIC DNA]</scope>
    <source>
        <strain evidence="2 3">NL-1724</strain>
    </source>
</reference>
<dbReference type="AlphaFoldDB" id="A0A550CIW8"/>
<dbReference type="SUPFAM" id="SSF51430">
    <property type="entry name" value="NAD(P)-linked oxidoreductase"/>
    <property type="match status" value="1"/>
</dbReference>
<dbReference type="InterPro" id="IPR023210">
    <property type="entry name" value="NADP_OxRdtase_dom"/>
</dbReference>
<proteinExistence type="predicted"/>
<keyword evidence="3" id="KW-1185">Reference proteome</keyword>
<name>A0A550CIW8_9AGAR</name>
<feature type="domain" description="NADP-dependent oxidoreductase" evidence="1">
    <location>
        <begin position="22"/>
        <end position="329"/>
    </location>
</feature>
<dbReference type="Gene3D" id="3.20.20.100">
    <property type="entry name" value="NADP-dependent oxidoreductase domain"/>
    <property type="match status" value="1"/>
</dbReference>
<dbReference type="InterPro" id="IPR036812">
    <property type="entry name" value="NAD(P)_OxRdtase_dom_sf"/>
</dbReference>
<dbReference type="OrthoDB" id="686384at2759"/>
<evidence type="ECO:0000259" key="1">
    <source>
        <dbReference type="Pfam" id="PF00248"/>
    </source>
</evidence>
<dbReference type="PANTHER" id="PTHR43147:SF2">
    <property type="entry name" value="NADP-DEPENDENT OXIDOREDUCTASE DOMAIN-CONTAINING PROTEIN"/>
    <property type="match status" value="1"/>
</dbReference>
<comment type="caution">
    <text evidence="2">The sequence shown here is derived from an EMBL/GenBank/DDBJ whole genome shotgun (WGS) entry which is preliminary data.</text>
</comment>
<dbReference type="Pfam" id="PF00248">
    <property type="entry name" value="Aldo_ket_red"/>
    <property type="match status" value="1"/>
</dbReference>